<feature type="compositionally biased region" description="Pro residues" evidence="6">
    <location>
        <begin position="11"/>
        <end position="26"/>
    </location>
</feature>
<dbReference type="EMBL" id="JAULSR010000002">
    <property type="protein sequence ID" value="KAK0631164.1"/>
    <property type="molecule type" value="Genomic_DNA"/>
</dbReference>
<dbReference type="GO" id="GO:0008270">
    <property type="term" value="F:zinc ion binding"/>
    <property type="evidence" value="ECO:0007669"/>
    <property type="project" value="InterPro"/>
</dbReference>
<dbReference type="AlphaFoldDB" id="A0AA39XC28"/>
<dbReference type="Pfam" id="PF00172">
    <property type="entry name" value="Zn_clus"/>
    <property type="match status" value="1"/>
</dbReference>
<dbReference type="PANTHER" id="PTHR31069">
    <property type="entry name" value="OLEATE-ACTIVATED TRANSCRIPTION FACTOR 1-RELATED"/>
    <property type="match status" value="1"/>
</dbReference>
<evidence type="ECO:0000259" key="7">
    <source>
        <dbReference type="PROSITE" id="PS50048"/>
    </source>
</evidence>
<dbReference type="GO" id="GO:0045122">
    <property type="term" value="P:aflatoxin biosynthetic process"/>
    <property type="evidence" value="ECO:0007669"/>
    <property type="project" value="InterPro"/>
</dbReference>
<dbReference type="SUPFAM" id="SSF57701">
    <property type="entry name" value="Zn2/Cys6 DNA-binding domain"/>
    <property type="match status" value="1"/>
</dbReference>
<evidence type="ECO:0000256" key="1">
    <source>
        <dbReference type="ARBA" id="ARBA00022723"/>
    </source>
</evidence>
<evidence type="ECO:0000256" key="3">
    <source>
        <dbReference type="ARBA" id="ARBA00023125"/>
    </source>
</evidence>
<dbReference type="Pfam" id="PF08493">
    <property type="entry name" value="AflR"/>
    <property type="match status" value="1"/>
</dbReference>
<gene>
    <name evidence="8" type="ORF">B0T17DRAFT_507579</name>
</gene>
<organism evidence="8 9">
    <name type="scientific">Bombardia bombarda</name>
    <dbReference type="NCBI Taxonomy" id="252184"/>
    <lineage>
        <taxon>Eukaryota</taxon>
        <taxon>Fungi</taxon>
        <taxon>Dikarya</taxon>
        <taxon>Ascomycota</taxon>
        <taxon>Pezizomycotina</taxon>
        <taxon>Sordariomycetes</taxon>
        <taxon>Sordariomycetidae</taxon>
        <taxon>Sordariales</taxon>
        <taxon>Lasiosphaeriaceae</taxon>
        <taxon>Bombardia</taxon>
    </lineage>
</organism>
<dbReference type="Proteomes" id="UP001174934">
    <property type="component" value="Unassembled WGS sequence"/>
</dbReference>
<dbReference type="GO" id="GO:0000981">
    <property type="term" value="F:DNA-binding transcription factor activity, RNA polymerase II-specific"/>
    <property type="evidence" value="ECO:0007669"/>
    <property type="project" value="InterPro"/>
</dbReference>
<dbReference type="InterPro" id="IPR036864">
    <property type="entry name" value="Zn2-C6_fun-type_DNA-bd_sf"/>
</dbReference>
<sequence length="404" mass="43704">MAGQTQTAALHPPPPLPPPPPPPPPPRRPRNATPRLRSSCNSCGSAKVKCDQGQPQCGRCTNLGLKCIYGMSRKFGRPPKRTRIDLPNPGPVLPPHLTSHSLPFGLDGGVGSPVTLEHHHNLADFDLSDTSLLGQWTGELDMLGLALGMHDSHVPEPSTSVNPLSLQMEEVRGSNTSSNVLAPHSCARESYEILADLICPGPNLHAPDTNSSTVTAHLDLVLHANRNAMARLSRLLQCSCAKSGHRVMIHASIISRILMWYQQAAGWARCRDIAHDISPESSPSPSPMPDPRTGTEMHSRTLSQTTGFVVSDVPASLGTFGIEDQKMQAAIRNHLVLHELKNMACLIDLFSSHLTTDSEHCFSGSHSMVNLHVSTTTWLRHEYHSTIDLLKAKGHGKLGDSSSP</sequence>
<feature type="domain" description="Zn(2)-C6 fungal-type" evidence="7">
    <location>
        <begin position="39"/>
        <end position="69"/>
    </location>
</feature>
<dbReference type="PRINTS" id="PR00755">
    <property type="entry name" value="AFLATOXINBRP"/>
</dbReference>
<dbReference type="InterPro" id="IPR013700">
    <property type="entry name" value="AflR"/>
</dbReference>
<dbReference type="GO" id="GO:0005634">
    <property type="term" value="C:nucleus"/>
    <property type="evidence" value="ECO:0007669"/>
    <property type="project" value="InterPro"/>
</dbReference>
<keyword evidence="1" id="KW-0479">Metal-binding</keyword>
<evidence type="ECO:0000256" key="4">
    <source>
        <dbReference type="ARBA" id="ARBA00023163"/>
    </source>
</evidence>
<keyword evidence="3" id="KW-0238">DNA-binding</keyword>
<dbReference type="CDD" id="cd00067">
    <property type="entry name" value="GAL4"/>
    <property type="match status" value="1"/>
</dbReference>
<dbReference type="Gene3D" id="4.10.240.10">
    <property type="entry name" value="Zn(2)-C6 fungal-type DNA-binding domain"/>
    <property type="match status" value="1"/>
</dbReference>
<comment type="caution">
    <text evidence="8">The sequence shown here is derived from an EMBL/GenBank/DDBJ whole genome shotgun (WGS) entry which is preliminary data.</text>
</comment>
<dbReference type="InterPro" id="IPR001138">
    <property type="entry name" value="Zn2Cys6_DnaBD"/>
</dbReference>
<evidence type="ECO:0000313" key="9">
    <source>
        <dbReference type="Proteomes" id="UP001174934"/>
    </source>
</evidence>
<keyword evidence="9" id="KW-1185">Reference proteome</keyword>
<name>A0AA39XC28_9PEZI</name>
<keyword evidence="2" id="KW-0805">Transcription regulation</keyword>
<dbReference type="GO" id="GO:0003677">
    <property type="term" value="F:DNA binding"/>
    <property type="evidence" value="ECO:0007669"/>
    <property type="project" value="UniProtKB-KW"/>
</dbReference>
<evidence type="ECO:0000256" key="5">
    <source>
        <dbReference type="ARBA" id="ARBA00023242"/>
    </source>
</evidence>
<reference evidence="8" key="1">
    <citation type="submission" date="2023-06" db="EMBL/GenBank/DDBJ databases">
        <title>Genome-scale phylogeny and comparative genomics of the fungal order Sordariales.</title>
        <authorList>
            <consortium name="Lawrence Berkeley National Laboratory"/>
            <person name="Hensen N."/>
            <person name="Bonometti L."/>
            <person name="Westerberg I."/>
            <person name="Brannstrom I.O."/>
            <person name="Guillou S."/>
            <person name="Cros-Aarteil S."/>
            <person name="Calhoun S."/>
            <person name="Haridas S."/>
            <person name="Kuo A."/>
            <person name="Mondo S."/>
            <person name="Pangilinan J."/>
            <person name="Riley R."/>
            <person name="LaButti K."/>
            <person name="Andreopoulos B."/>
            <person name="Lipzen A."/>
            <person name="Chen C."/>
            <person name="Yanf M."/>
            <person name="Daum C."/>
            <person name="Ng V."/>
            <person name="Clum A."/>
            <person name="Steindorff A."/>
            <person name="Ohm R."/>
            <person name="Martin F."/>
            <person name="Silar P."/>
            <person name="Natvig D."/>
            <person name="Lalanne C."/>
            <person name="Gautier V."/>
            <person name="Ament-velasquez S.L."/>
            <person name="Kruys A."/>
            <person name="Hutchinson M.I."/>
            <person name="Powell A.J."/>
            <person name="Barry K."/>
            <person name="Miller A.N."/>
            <person name="Grigoriev I.V."/>
            <person name="Debuchy R."/>
            <person name="Gladieux P."/>
            <person name="Thoren M.H."/>
            <person name="Johannesson H."/>
        </authorList>
    </citation>
    <scope>NUCLEOTIDE SEQUENCE</scope>
    <source>
        <strain evidence="8">SMH3391-2</strain>
    </source>
</reference>
<protein>
    <recommendedName>
        <fullName evidence="7">Zn(2)-C6 fungal-type domain-containing protein</fullName>
    </recommendedName>
</protein>
<evidence type="ECO:0000256" key="2">
    <source>
        <dbReference type="ARBA" id="ARBA00023015"/>
    </source>
</evidence>
<dbReference type="SMART" id="SM00066">
    <property type="entry name" value="GAL4"/>
    <property type="match status" value="1"/>
</dbReference>
<dbReference type="InterPro" id="IPR050675">
    <property type="entry name" value="OAF3"/>
</dbReference>
<evidence type="ECO:0000313" key="8">
    <source>
        <dbReference type="EMBL" id="KAK0631164.1"/>
    </source>
</evidence>
<keyword evidence="4" id="KW-0804">Transcription</keyword>
<dbReference type="PROSITE" id="PS50048">
    <property type="entry name" value="ZN2_CY6_FUNGAL_2"/>
    <property type="match status" value="1"/>
</dbReference>
<dbReference type="PANTHER" id="PTHR31069:SF32">
    <property type="entry name" value="ARGININE METABOLISM REGULATION PROTEIN II"/>
    <property type="match status" value="1"/>
</dbReference>
<evidence type="ECO:0000256" key="6">
    <source>
        <dbReference type="SAM" id="MobiDB-lite"/>
    </source>
</evidence>
<keyword evidence="5" id="KW-0539">Nucleus</keyword>
<feature type="region of interest" description="Disordered" evidence="6">
    <location>
        <begin position="1"/>
        <end position="36"/>
    </location>
</feature>
<accession>A0AA39XC28</accession>
<feature type="region of interest" description="Disordered" evidence="6">
    <location>
        <begin position="276"/>
        <end position="300"/>
    </location>
</feature>
<proteinExistence type="predicted"/>